<evidence type="ECO:0000313" key="2">
    <source>
        <dbReference type="Proteomes" id="UP000031307"/>
    </source>
</evidence>
<proteinExistence type="predicted"/>
<sequence>MAEEKKGVGVNPSANIHYTDHLAVVCIFMGIPLLFIDELDYELGSRYYPGLNAQKVDYDAFDPEFLIANYDVLFMSDLWDRKAFREKYFSLEMKYQKRLRNVHCPHGFSDKGFYLKKSANEDITLIYGQNMLDQLKHYQSYDNLNAYVITGNYRYTYYKKNKAFYDKIIKEEVLHQFNPDNPTILYAPTWQDLEESTSFFDSSKHILEDLPRDYNLVVKLHPRLELDDTVAYYQILGKHQGKSNIVFLKDFPLVYPLLDYADIYIGDMSSVGYDFLAFNKPMFFLNKQQRDSKTDRGLYLFRCGTEIAPEKFSKLYQTIEENLPTDKEKFGAIRQEVYDYTFGPEKPFPQIKEEIIAAYNS</sequence>
<dbReference type="OMA" id="DIYLGDM"/>
<comment type="caution">
    <text evidence="1">The sequence shown here is derived from an EMBL/GenBank/DDBJ whole genome shotgun (WGS) entry which is preliminary data.</text>
</comment>
<dbReference type="GO" id="GO:0016020">
    <property type="term" value="C:membrane"/>
    <property type="evidence" value="ECO:0007669"/>
    <property type="project" value="InterPro"/>
</dbReference>
<protein>
    <recommendedName>
        <fullName evidence="3">CDP-glycerol:poly(Glycerophosphate) glycerophosphotransferase</fullName>
    </recommendedName>
</protein>
<evidence type="ECO:0000313" key="1">
    <source>
        <dbReference type="EMBL" id="KIA76560.1"/>
    </source>
</evidence>
<gene>
    <name evidence="1" type="ORF">DB43_AB00250</name>
</gene>
<dbReference type="Gene3D" id="3.40.50.12580">
    <property type="match status" value="1"/>
</dbReference>
<dbReference type="PATRIC" id="fig|83552.4.peg.2336"/>
<dbReference type="InterPro" id="IPR007554">
    <property type="entry name" value="Glycerophosphate_synth"/>
</dbReference>
<dbReference type="EMBL" id="JSAM01000112">
    <property type="protein sequence ID" value="KIA76560.1"/>
    <property type="molecule type" value="Genomic_DNA"/>
</dbReference>
<organism evidence="1 2">
    <name type="scientific">Parachlamydia acanthamoebae</name>
    <dbReference type="NCBI Taxonomy" id="83552"/>
    <lineage>
        <taxon>Bacteria</taxon>
        <taxon>Pseudomonadati</taxon>
        <taxon>Chlamydiota</taxon>
        <taxon>Chlamydiia</taxon>
        <taxon>Parachlamydiales</taxon>
        <taxon>Parachlamydiaceae</taxon>
        <taxon>Parachlamydia</taxon>
    </lineage>
</organism>
<dbReference type="RefSeq" id="WP_013924080.1">
    <property type="nucleotide sequence ID" value="NZ_JSAM01000112.1"/>
</dbReference>
<dbReference type="GO" id="GO:0047355">
    <property type="term" value="F:CDP-glycerol glycerophosphotransferase activity"/>
    <property type="evidence" value="ECO:0007669"/>
    <property type="project" value="InterPro"/>
</dbReference>
<reference evidence="1 2" key="1">
    <citation type="journal article" date="2014" name="Mol. Biol. Evol.">
        <title>Massive expansion of Ubiquitination-related gene families within the Chlamydiae.</title>
        <authorList>
            <person name="Domman D."/>
            <person name="Collingro A."/>
            <person name="Lagkouvardos I."/>
            <person name="Gehre L."/>
            <person name="Weinmaier T."/>
            <person name="Rattei T."/>
            <person name="Subtil A."/>
            <person name="Horn M."/>
        </authorList>
    </citation>
    <scope>NUCLEOTIDE SEQUENCE [LARGE SCALE GENOMIC DNA]</scope>
    <source>
        <strain evidence="1 2">OEW1</strain>
    </source>
</reference>
<dbReference type="AlphaFoldDB" id="A0A0C1C5W4"/>
<accession>A0A0C1C5W4</accession>
<dbReference type="InterPro" id="IPR043148">
    <property type="entry name" value="TagF_C"/>
</dbReference>
<dbReference type="SUPFAM" id="SSF53756">
    <property type="entry name" value="UDP-Glycosyltransferase/glycogen phosphorylase"/>
    <property type="match status" value="1"/>
</dbReference>
<evidence type="ECO:0008006" key="3">
    <source>
        <dbReference type="Google" id="ProtNLM"/>
    </source>
</evidence>
<dbReference type="Proteomes" id="UP000031307">
    <property type="component" value="Unassembled WGS sequence"/>
</dbReference>
<name>A0A0C1C5W4_9BACT</name>
<dbReference type="Pfam" id="PF04464">
    <property type="entry name" value="Glyphos_transf"/>
    <property type="match status" value="1"/>
</dbReference>